<dbReference type="eggNOG" id="arCOG07420">
    <property type="taxonomic scope" value="Archaea"/>
</dbReference>
<keyword evidence="2" id="KW-1185">Reference proteome</keyword>
<proteinExistence type="predicted"/>
<dbReference type="EMBL" id="CP001014">
    <property type="protein sequence ID" value="ACB39357.1"/>
    <property type="molecule type" value="Genomic_DNA"/>
</dbReference>
<gene>
    <name evidence="1" type="ordered locus">Tneu_0409</name>
</gene>
<dbReference type="OrthoDB" id="376242at2157"/>
<name>B1YBX3_PYRNV</name>
<protein>
    <submittedName>
        <fullName evidence="1">Uncharacterized protein</fullName>
    </submittedName>
</protein>
<accession>B1YBX3</accession>
<dbReference type="STRING" id="444157.Tneu_0409"/>
<sequence>MSEFRELGRALGLLKRELLGPVEEALKPVEDLASFLTRPVEEAFREAVGDVLYRQLTNLGEARRLEAGVDPAKLLEAVKRQLGVV</sequence>
<dbReference type="GeneID" id="6166167"/>
<dbReference type="KEGG" id="tne:Tneu_0409"/>
<dbReference type="AlphaFoldDB" id="B1YBX3"/>
<dbReference type="HOGENOM" id="CLU_2519902_0_0_2"/>
<evidence type="ECO:0000313" key="1">
    <source>
        <dbReference type="EMBL" id="ACB39357.1"/>
    </source>
</evidence>
<reference evidence="1" key="1">
    <citation type="submission" date="2008-03" db="EMBL/GenBank/DDBJ databases">
        <title>Complete sequence of Thermoproteus neutrophilus V24Sta.</title>
        <authorList>
            <consortium name="US DOE Joint Genome Institute"/>
            <person name="Copeland A."/>
            <person name="Lucas S."/>
            <person name="Lapidus A."/>
            <person name="Glavina del Rio T."/>
            <person name="Dalin E."/>
            <person name="Tice H."/>
            <person name="Bruce D."/>
            <person name="Goodwin L."/>
            <person name="Pitluck S."/>
            <person name="Sims D."/>
            <person name="Brettin T."/>
            <person name="Detter J.C."/>
            <person name="Han C."/>
            <person name="Kuske C.R."/>
            <person name="Schmutz J."/>
            <person name="Larimer F."/>
            <person name="Land M."/>
            <person name="Hauser L."/>
            <person name="Kyrpides N."/>
            <person name="Mikhailova N."/>
            <person name="Biddle J.F."/>
            <person name="Zhang Z."/>
            <person name="Fitz-Gibbon S.T."/>
            <person name="Lowe T.M."/>
            <person name="Saltikov C."/>
            <person name="House C.H."/>
            <person name="Richardson P."/>
        </authorList>
    </citation>
    <scope>NUCLEOTIDE SEQUENCE [LARGE SCALE GENOMIC DNA]</scope>
    <source>
        <strain evidence="1">V24Sta</strain>
    </source>
</reference>
<dbReference type="Proteomes" id="UP000001694">
    <property type="component" value="Chromosome"/>
</dbReference>
<dbReference type="RefSeq" id="WP_012349777.1">
    <property type="nucleotide sequence ID" value="NC_010525.1"/>
</dbReference>
<evidence type="ECO:0000313" key="2">
    <source>
        <dbReference type="Proteomes" id="UP000001694"/>
    </source>
</evidence>
<organism evidence="1 2">
    <name type="scientific">Pyrobaculum neutrophilum (strain DSM 2338 / JCM 9278 / NBRC 100436 / V24Sta)</name>
    <name type="common">Thermoproteus neutrophilus</name>
    <dbReference type="NCBI Taxonomy" id="444157"/>
    <lineage>
        <taxon>Archaea</taxon>
        <taxon>Thermoproteota</taxon>
        <taxon>Thermoprotei</taxon>
        <taxon>Thermoproteales</taxon>
        <taxon>Thermoproteaceae</taxon>
        <taxon>Pyrobaculum</taxon>
    </lineage>
</organism>